<keyword evidence="1" id="KW-1133">Transmembrane helix</keyword>
<evidence type="ECO:0000313" key="2">
    <source>
        <dbReference type="EMBL" id="GHG89022.1"/>
    </source>
</evidence>
<name>A0A8J3MCE2_9RHOB</name>
<keyword evidence="3" id="KW-1185">Reference proteome</keyword>
<accession>A0A8J3MCE2</accession>
<reference evidence="2" key="2">
    <citation type="submission" date="2020-09" db="EMBL/GenBank/DDBJ databases">
        <authorList>
            <person name="Sun Q."/>
            <person name="Zhou Y."/>
        </authorList>
    </citation>
    <scope>NUCLEOTIDE SEQUENCE</scope>
    <source>
        <strain evidence="2">CGMCC 1.7081</strain>
    </source>
</reference>
<reference evidence="2" key="1">
    <citation type="journal article" date="2014" name="Int. J. Syst. Evol. Microbiol.">
        <title>Complete genome sequence of Corynebacterium casei LMG S-19264T (=DSM 44701T), isolated from a smear-ripened cheese.</title>
        <authorList>
            <consortium name="US DOE Joint Genome Institute (JGI-PGF)"/>
            <person name="Walter F."/>
            <person name="Albersmeier A."/>
            <person name="Kalinowski J."/>
            <person name="Ruckert C."/>
        </authorList>
    </citation>
    <scope>NUCLEOTIDE SEQUENCE</scope>
    <source>
        <strain evidence="2">CGMCC 1.7081</strain>
    </source>
</reference>
<evidence type="ECO:0000256" key="1">
    <source>
        <dbReference type="SAM" id="Phobius"/>
    </source>
</evidence>
<dbReference type="AlphaFoldDB" id="A0A8J3MCE2"/>
<feature type="transmembrane region" description="Helical" evidence="1">
    <location>
        <begin position="14"/>
        <end position="31"/>
    </location>
</feature>
<dbReference type="Proteomes" id="UP000611500">
    <property type="component" value="Unassembled WGS sequence"/>
</dbReference>
<proteinExistence type="predicted"/>
<dbReference type="InterPro" id="IPR008621">
    <property type="entry name" value="Cbb3-typ_cyt_oxidase_comp"/>
</dbReference>
<gene>
    <name evidence="2" type="primary">ccoQ</name>
    <name evidence="2" type="ORF">GCM10010961_18510</name>
</gene>
<sequence length="64" mass="7669">MDHYSFLRQFADSWMLLVLFFFFVGVVFWVFRPGSSKTYRDTADIPFRHEDKPATDKTDKEART</sequence>
<evidence type="ECO:0000313" key="3">
    <source>
        <dbReference type="Proteomes" id="UP000611500"/>
    </source>
</evidence>
<keyword evidence="1" id="KW-0472">Membrane</keyword>
<comment type="caution">
    <text evidence="2">The sequence shown here is derived from an EMBL/GenBank/DDBJ whole genome shotgun (WGS) entry which is preliminary data.</text>
</comment>
<keyword evidence="1" id="KW-0812">Transmembrane</keyword>
<organism evidence="2 3">
    <name type="scientific">Pseudodonghicola xiamenensis</name>
    <dbReference type="NCBI Taxonomy" id="337702"/>
    <lineage>
        <taxon>Bacteria</taxon>
        <taxon>Pseudomonadati</taxon>
        <taxon>Pseudomonadota</taxon>
        <taxon>Alphaproteobacteria</taxon>
        <taxon>Rhodobacterales</taxon>
        <taxon>Paracoccaceae</taxon>
        <taxon>Pseudodonghicola</taxon>
    </lineage>
</organism>
<protein>
    <submittedName>
        <fullName evidence="2">Cytochrome oxidase</fullName>
    </submittedName>
</protein>
<dbReference type="EMBL" id="BNAP01000005">
    <property type="protein sequence ID" value="GHG89022.1"/>
    <property type="molecule type" value="Genomic_DNA"/>
</dbReference>
<dbReference type="Pfam" id="PF05545">
    <property type="entry name" value="FixQ"/>
    <property type="match status" value="1"/>
</dbReference>
<dbReference type="RefSeq" id="WP_028093314.1">
    <property type="nucleotide sequence ID" value="NZ_BNAP01000005.1"/>
</dbReference>